<evidence type="ECO:0000313" key="13">
    <source>
        <dbReference type="Proteomes" id="UP000620104"/>
    </source>
</evidence>
<name>A0A8H3TSK3_9TREE</name>
<feature type="active site" description="Proton acceptor" evidence="5">
    <location>
        <position position="206"/>
    </location>
</feature>
<dbReference type="EMBL" id="BLZA01000019">
    <property type="protein sequence ID" value="GHJ86671.1"/>
    <property type="molecule type" value="Genomic_DNA"/>
</dbReference>
<dbReference type="GO" id="GO:0005634">
    <property type="term" value="C:nucleus"/>
    <property type="evidence" value="ECO:0007669"/>
    <property type="project" value="TreeGrafter"/>
</dbReference>
<dbReference type="GO" id="GO:0051287">
    <property type="term" value="F:NAD binding"/>
    <property type="evidence" value="ECO:0007669"/>
    <property type="project" value="UniProtKB-UniRule"/>
</dbReference>
<evidence type="ECO:0000256" key="3">
    <source>
        <dbReference type="ARBA" id="ARBA00023027"/>
    </source>
</evidence>
<dbReference type="FunFam" id="1.10.1040.10:FF:000004">
    <property type="entry name" value="Glycerol-3-phosphate dehydrogenase [NAD(+)]"/>
    <property type="match status" value="1"/>
</dbReference>
<keyword evidence="3 7" id="KW-0520">NAD</keyword>
<dbReference type="EC" id="1.1.1.8" evidence="9"/>
<evidence type="ECO:0000256" key="9">
    <source>
        <dbReference type="RuleBase" id="RU361243"/>
    </source>
</evidence>
<comment type="similarity">
    <text evidence="1 8">Belongs to the NAD-dependent glycerol-3-phosphate dehydrogenase family.</text>
</comment>
<dbReference type="PRINTS" id="PR00077">
    <property type="entry name" value="GPDHDRGNASE"/>
</dbReference>
<protein>
    <recommendedName>
        <fullName evidence="9">Glycerol-3-phosphate dehydrogenase [NAD(+)]</fullName>
        <ecNumber evidence="9">1.1.1.8</ecNumber>
    </recommendedName>
</protein>
<evidence type="ECO:0000259" key="10">
    <source>
        <dbReference type="Pfam" id="PF01210"/>
    </source>
</evidence>
<keyword evidence="13" id="KW-1185">Reference proteome</keyword>
<organism evidence="12 13">
    <name type="scientific">Naganishia liquefaciens</name>
    <dbReference type="NCBI Taxonomy" id="104408"/>
    <lineage>
        <taxon>Eukaryota</taxon>
        <taxon>Fungi</taxon>
        <taxon>Dikarya</taxon>
        <taxon>Basidiomycota</taxon>
        <taxon>Agaricomycotina</taxon>
        <taxon>Tremellomycetes</taxon>
        <taxon>Filobasidiales</taxon>
        <taxon>Filobasidiaceae</taxon>
        <taxon>Naganishia</taxon>
    </lineage>
</organism>
<feature type="binding site" evidence="7">
    <location>
        <position position="155"/>
    </location>
    <ligand>
        <name>NAD(+)</name>
        <dbReference type="ChEBI" id="CHEBI:57540"/>
    </ligand>
</feature>
<dbReference type="AlphaFoldDB" id="A0A8H3TSK3"/>
<feature type="binding site" evidence="7">
    <location>
        <position position="43"/>
    </location>
    <ligand>
        <name>NAD(+)</name>
        <dbReference type="ChEBI" id="CHEBI:57540"/>
    </ligand>
</feature>
<dbReference type="GO" id="GO:0046168">
    <property type="term" value="P:glycerol-3-phosphate catabolic process"/>
    <property type="evidence" value="ECO:0007669"/>
    <property type="project" value="UniProtKB-UniRule"/>
</dbReference>
<evidence type="ECO:0000256" key="8">
    <source>
        <dbReference type="RuleBase" id="RU000437"/>
    </source>
</evidence>
<dbReference type="PANTHER" id="PTHR11728">
    <property type="entry name" value="GLYCEROL-3-PHOSPHATE DEHYDROGENASE"/>
    <property type="match status" value="1"/>
</dbReference>
<comment type="catalytic activity">
    <reaction evidence="4 9">
        <text>sn-glycerol 3-phosphate + NAD(+) = dihydroxyacetone phosphate + NADH + H(+)</text>
        <dbReference type="Rhea" id="RHEA:11092"/>
        <dbReference type="ChEBI" id="CHEBI:15378"/>
        <dbReference type="ChEBI" id="CHEBI:57540"/>
        <dbReference type="ChEBI" id="CHEBI:57597"/>
        <dbReference type="ChEBI" id="CHEBI:57642"/>
        <dbReference type="ChEBI" id="CHEBI:57945"/>
        <dbReference type="EC" id="1.1.1.8"/>
    </reaction>
</comment>
<dbReference type="Proteomes" id="UP000620104">
    <property type="component" value="Unassembled WGS sequence"/>
</dbReference>
<evidence type="ECO:0000256" key="6">
    <source>
        <dbReference type="PIRSR" id="PIRSR000114-2"/>
    </source>
</evidence>
<proteinExistence type="inferred from homology"/>
<dbReference type="InterPro" id="IPR006109">
    <property type="entry name" value="G3P_DH_NAD-dep_C"/>
</dbReference>
<feature type="binding site" evidence="7">
    <location>
        <position position="99"/>
    </location>
    <ligand>
        <name>NAD(+)</name>
        <dbReference type="ChEBI" id="CHEBI:57540"/>
    </ligand>
</feature>
<dbReference type="InterPro" id="IPR008927">
    <property type="entry name" value="6-PGluconate_DH-like_C_sf"/>
</dbReference>
<dbReference type="Gene3D" id="1.10.1040.10">
    <property type="entry name" value="N-(1-d-carboxylethyl)-l-norvaline Dehydrogenase, domain 2"/>
    <property type="match status" value="1"/>
</dbReference>
<evidence type="ECO:0000313" key="12">
    <source>
        <dbReference type="EMBL" id="GHJ86671.1"/>
    </source>
</evidence>
<dbReference type="PROSITE" id="PS00957">
    <property type="entry name" value="NAD_G3PDH"/>
    <property type="match status" value="1"/>
</dbReference>
<accession>A0A8H3TSK3</accession>
<evidence type="ECO:0000256" key="4">
    <source>
        <dbReference type="ARBA" id="ARBA00048683"/>
    </source>
</evidence>
<dbReference type="InterPro" id="IPR013328">
    <property type="entry name" value="6PGD_dom2"/>
</dbReference>
<dbReference type="GO" id="GO:0141152">
    <property type="term" value="F:glycerol-3-phosphate dehydrogenase (NAD+) activity"/>
    <property type="evidence" value="ECO:0007669"/>
    <property type="project" value="UniProtKB-UniRule"/>
</dbReference>
<dbReference type="OrthoDB" id="10263760at2759"/>
<dbReference type="GO" id="GO:0005975">
    <property type="term" value="P:carbohydrate metabolic process"/>
    <property type="evidence" value="ECO:0007669"/>
    <property type="project" value="InterPro"/>
</dbReference>
<dbReference type="GO" id="GO:0005829">
    <property type="term" value="C:cytosol"/>
    <property type="evidence" value="ECO:0007669"/>
    <property type="project" value="TreeGrafter"/>
</dbReference>
<dbReference type="Pfam" id="PF01210">
    <property type="entry name" value="NAD_Gly3P_dh_N"/>
    <property type="match status" value="1"/>
</dbReference>
<dbReference type="InterPro" id="IPR006168">
    <property type="entry name" value="G3P_DH_NAD-dep"/>
</dbReference>
<dbReference type="PIRSF" id="PIRSF000114">
    <property type="entry name" value="Glycerol-3-P_dh"/>
    <property type="match status" value="1"/>
</dbReference>
<gene>
    <name evidence="12" type="ORF">NliqN6_3073</name>
</gene>
<feature type="binding site" evidence="7">
    <location>
        <position position="300"/>
    </location>
    <ligand>
        <name>NAD(+)</name>
        <dbReference type="ChEBI" id="CHEBI:57540"/>
    </ligand>
</feature>
<feature type="binding site" evidence="6">
    <location>
        <position position="122"/>
    </location>
    <ligand>
        <name>substrate</name>
    </ligand>
</feature>
<dbReference type="Pfam" id="PF07479">
    <property type="entry name" value="NAD_Gly3P_dh_C"/>
    <property type="match status" value="1"/>
</dbReference>
<dbReference type="InterPro" id="IPR011128">
    <property type="entry name" value="G3P_DH_NAD-dep_N"/>
</dbReference>
<feature type="domain" description="Glycerol-3-phosphate dehydrogenase NAD-dependent N-terminal" evidence="10">
    <location>
        <begin position="5"/>
        <end position="173"/>
    </location>
</feature>
<dbReference type="SUPFAM" id="SSF48179">
    <property type="entry name" value="6-phosphogluconate dehydrogenase C-terminal domain-like"/>
    <property type="match status" value="1"/>
</dbReference>
<evidence type="ECO:0000256" key="5">
    <source>
        <dbReference type="PIRSR" id="PIRSR000114-1"/>
    </source>
</evidence>
<dbReference type="SUPFAM" id="SSF51735">
    <property type="entry name" value="NAD(P)-binding Rossmann-fold domains"/>
    <property type="match status" value="1"/>
</dbReference>
<keyword evidence="2 8" id="KW-0560">Oxidoreductase</keyword>
<feature type="binding site" evidence="7">
    <location>
        <begin position="10"/>
        <end position="15"/>
    </location>
    <ligand>
        <name>NAD(+)</name>
        <dbReference type="ChEBI" id="CHEBI:57540"/>
    </ligand>
</feature>
<dbReference type="GO" id="GO:0042803">
    <property type="term" value="F:protein homodimerization activity"/>
    <property type="evidence" value="ECO:0007669"/>
    <property type="project" value="InterPro"/>
</dbReference>
<dbReference type="NCBIfam" id="TIGR03376">
    <property type="entry name" value="glycerol3P_DH"/>
    <property type="match status" value="1"/>
</dbReference>
<evidence type="ECO:0000256" key="7">
    <source>
        <dbReference type="PIRSR" id="PIRSR000114-3"/>
    </source>
</evidence>
<evidence type="ECO:0000256" key="2">
    <source>
        <dbReference type="ARBA" id="ARBA00023002"/>
    </source>
</evidence>
<comment type="caution">
    <text evidence="12">The sequence shown here is derived from an EMBL/GenBank/DDBJ whole genome shotgun (WGS) entry which is preliminary data.</text>
</comment>
<evidence type="ECO:0000256" key="1">
    <source>
        <dbReference type="ARBA" id="ARBA00011009"/>
    </source>
</evidence>
<reference evidence="12" key="1">
    <citation type="submission" date="2020-07" db="EMBL/GenBank/DDBJ databases">
        <title>Draft Genome Sequence of a Deep-Sea Yeast, Naganishia (Cryptococcus) liquefaciens strain N6.</title>
        <authorList>
            <person name="Han Y.W."/>
            <person name="Kajitani R."/>
            <person name="Morimoto H."/>
            <person name="Parhat M."/>
            <person name="Tsubouchi H."/>
            <person name="Bakenova O."/>
            <person name="Ogata M."/>
            <person name="Argunhan B."/>
            <person name="Aoki R."/>
            <person name="Kajiwara S."/>
            <person name="Itoh T."/>
            <person name="Iwasaki H."/>
        </authorList>
    </citation>
    <scope>NUCLEOTIDE SEQUENCE</scope>
    <source>
        <strain evidence="12">N6</strain>
    </source>
</reference>
<feature type="domain" description="Glycerol-3-phosphate dehydrogenase NAD-dependent C-terminal" evidence="11">
    <location>
        <begin position="195"/>
        <end position="340"/>
    </location>
</feature>
<dbReference type="InterPro" id="IPR017751">
    <property type="entry name" value="G3P_DH_NAD-dep_euk"/>
</dbReference>
<dbReference type="InterPro" id="IPR036291">
    <property type="entry name" value="NAD(P)-bd_dom_sf"/>
</dbReference>
<dbReference type="Gene3D" id="3.40.50.720">
    <property type="entry name" value="NAD(P)-binding Rossmann-like Domain"/>
    <property type="match status" value="1"/>
</dbReference>
<dbReference type="FunFam" id="3.40.50.720:FF:000365">
    <property type="entry name" value="Glycerol-3-phosphate dehydrogenase [NAD(+)]"/>
    <property type="match status" value="1"/>
</dbReference>
<sequence length="358" mass="39403">MGREKIAIVGSGNWGSAIAKIAAQNASRQPELFEADRIPMWVFEEEVNGRKLTEIINETRINEKYLPDIKLPDNVWATADLEEAVKDATIFIFVLPHQFLGKTIEQLKGRVSKGARGITLIKGVGVEGGEIQIFADTIERELGISCSALSGANIANEVAAEKFSETTIGYRKREDGEMWQKLFATDFFKVQIVEDVAGVSLCGALKNIVAVGAGFMDGLGWGDNAKAAVMRNGLIEMKNFCLEFFETSKAETFFQESAGVADLMTSCMGGRNRKCAEAFVKTGKSFHELEKEMLGGQKLQGIHTAEDVHNFLKARNRQDGYPLFEAIYECSWEGRDVKTIPKSLDAQPSKSAQPQSSL</sequence>
<feature type="binding site" evidence="7">
    <location>
        <position position="271"/>
    </location>
    <ligand>
        <name>NAD(+)</name>
        <dbReference type="ChEBI" id="CHEBI:57540"/>
    </ligand>
</feature>
<dbReference type="PANTHER" id="PTHR11728:SF8">
    <property type="entry name" value="GLYCEROL-3-PHOSPHATE DEHYDROGENASE [NAD(+)]-RELATED"/>
    <property type="match status" value="1"/>
</dbReference>
<feature type="binding site" evidence="6">
    <location>
        <begin position="271"/>
        <end position="272"/>
    </location>
    <ligand>
        <name>substrate</name>
    </ligand>
</feature>
<feature type="binding site" evidence="7">
    <location>
        <position position="298"/>
    </location>
    <ligand>
        <name>NAD(+)</name>
        <dbReference type="ChEBI" id="CHEBI:57540"/>
    </ligand>
</feature>
<evidence type="ECO:0000259" key="11">
    <source>
        <dbReference type="Pfam" id="PF07479"/>
    </source>
</evidence>